<dbReference type="SUPFAM" id="SSF52317">
    <property type="entry name" value="Class I glutamine amidotransferase-like"/>
    <property type="match status" value="1"/>
</dbReference>
<dbReference type="InterPro" id="IPR018060">
    <property type="entry name" value="HTH_AraC"/>
</dbReference>
<evidence type="ECO:0000313" key="6">
    <source>
        <dbReference type="Proteomes" id="UP001597294"/>
    </source>
</evidence>
<dbReference type="InterPro" id="IPR018062">
    <property type="entry name" value="HTH_AraC-typ_CS"/>
</dbReference>
<dbReference type="PROSITE" id="PS00041">
    <property type="entry name" value="HTH_ARAC_FAMILY_1"/>
    <property type="match status" value="1"/>
</dbReference>
<comment type="caution">
    <text evidence="5">The sequence shown here is derived from an EMBL/GenBank/DDBJ whole genome shotgun (WGS) entry which is preliminary data.</text>
</comment>
<evidence type="ECO:0000313" key="5">
    <source>
        <dbReference type="EMBL" id="MFD2207020.1"/>
    </source>
</evidence>
<dbReference type="InterPro" id="IPR009057">
    <property type="entry name" value="Homeodomain-like_sf"/>
</dbReference>
<dbReference type="SUPFAM" id="SSF46689">
    <property type="entry name" value="Homeodomain-like"/>
    <property type="match status" value="2"/>
</dbReference>
<dbReference type="PANTHER" id="PTHR43130">
    <property type="entry name" value="ARAC-FAMILY TRANSCRIPTIONAL REGULATOR"/>
    <property type="match status" value="1"/>
</dbReference>
<dbReference type="Gene3D" id="3.40.50.880">
    <property type="match status" value="1"/>
</dbReference>
<reference evidence="6" key="1">
    <citation type="journal article" date="2019" name="Int. J. Syst. Evol. Microbiol.">
        <title>The Global Catalogue of Microorganisms (GCM) 10K type strain sequencing project: providing services to taxonomists for standard genome sequencing and annotation.</title>
        <authorList>
            <consortium name="The Broad Institute Genomics Platform"/>
            <consortium name="The Broad Institute Genome Sequencing Center for Infectious Disease"/>
            <person name="Wu L."/>
            <person name="Ma J."/>
        </authorList>
    </citation>
    <scope>NUCLEOTIDE SEQUENCE [LARGE SCALE GENOMIC DNA]</scope>
    <source>
        <strain evidence="6">CGMCC 4.7192</strain>
    </source>
</reference>
<dbReference type="PANTHER" id="PTHR43130:SF3">
    <property type="entry name" value="HTH-TYPE TRANSCRIPTIONAL REGULATOR RV1931C"/>
    <property type="match status" value="1"/>
</dbReference>
<sequence>MQKSAEKSALPVTGHFVFLLLPNYSLLALSSAVEVLRAANRLSRAEIYSWQLLSSEGGLYASSGGLALPTDPIHETTPAITHLVICGGDGSENLTDPSTLSFVREEARKARLSGAISDGSYLAARAGIFDGYRSTIHWQCHDGYVEQNPELNITRQIYEIDRDRFSCAGGAAAFDLFLQLVERDYGRHLSLEIAENFVHSDIRPQVSPQRLNPAYKFAASSPKLSGIIQHMEQNLETPVSLPKLAEYVGITPRQMDRIFQQYVGESPSKFYIGLRVRRAAYLLRQTSLPISEISFACGFASSSHFARHFQKIWRMSPRQYRTL</sequence>
<dbReference type="InterPro" id="IPR029062">
    <property type="entry name" value="Class_I_gatase-like"/>
</dbReference>
<keyword evidence="2" id="KW-0238">DNA-binding</keyword>
<keyword evidence="1" id="KW-0805">Transcription regulation</keyword>
<dbReference type="Proteomes" id="UP001597294">
    <property type="component" value="Unassembled WGS sequence"/>
</dbReference>
<evidence type="ECO:0000256" key="1">
    <source>
        <dbReference type="ARBA" id="ARBA00023015"/>
    </source>
</evidence>
<dbReference type="RefSeq" id="WP_380253238.1">
    <property type="nucleotide sequence ID" value="NZ_JBHUII010000010.1"/>
</dbReference>
<dbReference type="Gene3D" id="1.10.10.60">
    <property type="entry name" value="Homeodomain-like"/>
    <property type="match status" value="1"/>
</dbReference>
<feature type="domain" description="HTH araC/xylS-type" evidence="4">
    <location>
        <begin position="225"/>
        <end position="323"/>
    </location>
</feature>
<gene>
    <name evidence="5" type="ORF">ACFSKO_15440</name>
</gene>
<dbReference type="EMBL" id="JBHUII010000010">
    <property type="protein sequence ID" value="MFD2207020.1"/>
    <property type="molecule type" value="Genomic_DNA"/>
</dbReference>
<evidence type="ECO:0000259" key="4">
    <source>
        <dbReference type="PROSITE" id="PS01124"/>
    </source>
</evidence>
<dbReference type="PRINTS" id="PR00032">
    <property type="entry name" value="HTHARAC"/>
</dbReference>
<dbReference type="SMART" id="SM00342">
    <property type="entry name" value="HTH_ARAC"/>
    <property type="match status" value="1"/>
</dbReference>
<dbReference type="InterPro" id="IPR002818">
    <property type="entry name" value="DJ-1/PfpI"/>
</dbReference>
<accession>A0ABW5BQJ0</accession>
<dbReference type="InterPro" id="IPR052158">
    <property type="entry name" value="INH-QAR"/>
</dbReference>
<keyword evidence="3" id="KW-0804">Transcription</keyword>
<dbReference type="CDD" id="cd03136">
    <property type="entry name" value="GATase1_AraC_ArgR_like"/>
    <property type="match status" value="1"/>
</dbReference>
<name>A0ABW5BQJ0_9PROT</name>
<dbReference type="InterPro" id="IPR020449">
    <property type="entry name" value="Tscrpt_reg_AraC-type_HTH"/>
</dbReference>
<evidence type="ECO:0000256" key="3">
    <source>
        <dbReference type="ARBA" id="ARBA00023163"/>
    </source>
</evidence>
<evidence type="ECO:0000256" key="2">
    <source>
        <dbReference type="ARBA" id="ARBA00023125"/>
    </source>
</evidence>
<organism evidence="5 6">
    <name type="scientific">Kiloniella antarctica</name>
    <dbReference type="NCBI Taxonomy" id="1550907"/>
    <lineage>
        <taxon>Bacteria</taxon>
        <taxon>Pseudomonadati</taxon>
        <taxon>Pseudomonadota</taxon>
        <taxon>Alphaproteobacteria</taxon>
        <taxon>Rhodospirillales</taxon>
        <taxon>Kiloniellaceae</taxon>
        <taxon>Kiloniella</taxon>
    </lineage>
</organism>
<proteinExistence type="predicted"/>
<dbReference type="Pfam" id="PF01965">
    <property type="entry name" value="DJ-1_PfpI"/>
    <property type="match status" value="1"/>
</dbReference>
<keyword evidence="6" id="KW-1185">Reference proteome</keyword>
<dbReference type="PROSITE" id="PS01124">
    <property type="entry name" value="HTH_ARAC_FAMILY_2"/>
    <property type="match status" value="1"/>
</dbReference>
<dbReference type="Pfam" id="PF12833">
    <property type="entry name" value="HTH_18"/>
    <property type="match status" value="1"/>
</dbReference>
<protein>
    <submittedName>
        <fullName evidence="5">GlxA family transcriptional regulator</fullName>
    </submittedName>
</protein>